<feature type="compositionally biased region" description="Low complexity" evidence="1">
    <location>
        <begin position="411"/>
        <end position="423"/>
    </location>
</feature>
<dbReference type="OrthoDB" id="3357341at2759"/>
<dbReference type="HOGENOM" id="CLU_028621_0_0_1"/>
<accession>A0A0D1ZXX6</accession>
<protein>
    <submittedName>
        <fullName evidence="2">Uncharacterized protein</fullName>
    </submittedName>
</protein>
<feature type="region of interest" description="Disordered" evidence="1">
    <location>
        <begin position="339"/>
        <end position="542"/>
    </location>
</feature>
<feature type="compositionally biased region" description="Basic and acidic residues" evidence="1">
    <location>
        <begin position="339"/>
        <end position="390"/>
    </location>
</feature>
<evidence type="ECO:0000313" key="3">
    <source>
        <dbReference type="Proteomes" id="UP000053259"/>
    </source>
</evidence>
<dbReference type="RefSeq" id="XP_016209192.1">
    <property type="nucleotide sequence ID" value="XM_016362967.1"/>
</dbReference>
<dbReference type="STRING" id="253628.A0A0D1ZXX6"/>
<dbReference type="AlphaFoldDB" id="A0A0D1ZXX6"/>
<dbReference type="InParanoid" id="A0A0D1ZXX6"/>
<sequence length="542" mass="60569">MPLDSNLPTYYFKPSNDKHRPYDSTLLFTQFDSEPEPRYILRQLDPTSPQSKGCYAAALFDAYTPDVVFGEILVKPEWTQPTLSQDEIRKNGGVPPPPVPIIPKEVTVQLYAPDQQIIVDEQPGSWNNASTYHFSMPQQTFRLPSASSLDYSTNDPAAEATTPQINFVWKRDGRKELKCFVTGKSTDKGKKKKGGKEPPIIVAIFEDFKDLTIYEPNLHRVEIEDYKGLEITLLLSATVIRDMWCGQKKDCFNTGAVPRKNSAGGGLLNRKSSMPLLGLNASTANIASSSNSHLLANGLSSKGKTSPQSIPPPSHPPGVPAPDPRQQWEIDAETARLKRLYDEERKAEEARRRERERRDEEEARRIKKMLEQEEKERRKNQAAIDKESLRLMKLYGKQTGLAPPRPPPQPQRQSYPPWGNSSPVSPPYPPRPPHQPPPQSNNPYLQSNGLGRPPAPAASHSSFFHTTAPRPQQQPHMPPRPQQHPHPASMSSTNLMSGAVPSRPPRPVSVAPPELKPKKSSLWSFLSGDPAPRLRTQKSTGF</sequence>
<dbReference type="GeneID" id="27316955"/>
<dbReference type="EMBL" id="KN847579">
    <property type="protein sequence ID" value="KIV99322.1"/>
    <property type="molecule type" value="Genomic_DNA"/>
</dbReference>
<feature type="region of interest" description="Disordered" evidence="1">
    <location>
        <begin position="295"/>
        <end position="325"/>
    </location>
</feature>
<reference evidence="2 3" key="1">
    <citation type="submission" date="2015-01" db="EMBL/GenBank/DDBJ databases">
        <title>The Genome Sequence of Ochroconis gallopava CBS43764.</title>
        <authorList>
            <consortium name="The Broad Institute Genomics Platform"/>
            <person name="Cuomo C."/>
            <person name="de Hoog S."/>
            <person name="Gorbushina A."/>
            <person name="Stielow B."/>
            <person name="Teixiera M."/>
            <person name="Abouelleil A."/>
            <person name="Chapman S.B."/>
            <person name="Priest M."/>
            <person name="Young S.K."/>
            <person name="Wortman J."/>
            <person name="Nusbaum C."/>
            <person name="Birren B."/>
        </authorList>
    </citation>
    <scope>NUCLEOTIDE SEQUENCE [LARGE SCALE GENOMIC DNA]</scope>
    <source>
        <strain evidence="2 3">CBS 43764</strain>
    </source>
</reference>
<organism evidence="2 3">
    <name type="scientific">Verruconis gallopava</name>
    <dbReference type="NCBI Taxonomy" id="253628"/>
    <lineage>
        <taxon>Eukaryota</taxon>
        <taxon>Fungi</taxon>
        <taxon>Dikarya</taxon>
        <taxon>Ascomycota</taxon>
        <taxon>Pezizomycotina</taxon>
        <taxon>Dothideomycetes</taxon>
        <taxon>Pleosporomycetidae</taxon>
        <taxon>Venturiales</taxon>
        <taxon>Sympoventuriaceae</taxon>
        <taxon>Verruconis</taxon>
    </lineage>
</organism>
<keyword evidence="3" id="KW-1185">Reference proteome</keyword>
<name>A0A0D1ZXX6_9PEZI</name>
<evidence type="ECO:0000313" key="2">
    <source>
        <dbReference type="EMBL" id="KIV99322.1"/>
    </source>
</evidence>
<feature type="compositionally biased region" description="Pro residues" evidence="1">
    <location>
        <begin position="424"/>
        <end position="440"/>
    </location>
</feature>
<dbReference type="VEuPathDB" id="FungiDB:PV09_08982"/>
<proteinExistence type="predicted"/>
<evidence type="ECO:0000256" key="1">
    <source>
        <dbReference type="SAM" id="MobiDB-lite"/>
    </source>
</evidence>
<gene>
    <name evidence="2" type="ORF">PV09_08982</name>
</gene>
<dbReference type="Proteomes" id="UP000053259">
    <property type="component" value="Unassembled WGS sequence"/>
</dbReference>
<feature type="compositionally biased region" description="Pro residues" evidence="1">
    <location>
        <begin position="309"/>
        <end position="323"/>
    </location>
</feature>